<feature type="domain" description="Major facilitator superfamily (MFS) profile" evidence="8">
    <location>
        <begin position="32"/>
        <end position="467"/>
    </location>
</feature>
<dbReference type="EMBL" id="BMGG01000001">
    <property type="protein sequence ID" value="GGC52326.1"/>
    <property type="molecule type" value="Genomic_DNA"/>
</dbReference>
<evidence type="ECO:0000313" key="10">
    <source>
        <dbReference type="Proteomes" id="UP000637002"/>
    </source>
</evidence>
<evidence type="ECO:0000256" key="6">
    <source>
        <dbReference type="SAM" id="MobiDB-lite"/>
    </source>
</evidence>
<feature type="transmembrane region" description="Helical" evidence="7">
    <location>
        <begin position="218"/>
        <end position="236"/>
    </location>
</feature>
<dbReference type="PANTHER" id="PTHR42718:SF9">
    <property type="entry name" value="MAJOR FACILITATOR SUPERFAMILY MULTIDRUG TRANSPORTER MFSC"/>
    <property type="match status" value="1"/>
</dbReference>
<protein>
    <submittedName>
        <fullName evidence="9">MFS transporter</fullName>
    </submittedName>
</protein>
<feature type="transmembrane region" description="Helical" evidence="7">
    <location>
        <begin position="131"/>
        <end position="148"/>
    </location>
</feature>
<feature type="transmembrane region" description="Helical" evidence="7">
    <location>
        <begin position="320"/>
        <end position="337"/>
    </location>
</feature>
<evidence type="ECO:0000256" key="7">
    <source>
        <dbReference type="SAM" id="Phobius"/>
    </source>
</evidence>
<feature type="region of interest" description="Disordered" evidence="6">
    <location>
        <begin position="1"/>
        <end position="25"/>
    </location>
</feature>
<feature type="transmembrane region" description="Helical" evidence="7">
    <location>
        <begin position="185"/>
        <end position="206"/>
    </location>
</feature>
<reference evidence="9" key="2">
    <citation type="submission" date="2020-09" db="EMBL/GenBank/DDBJ databases">
        <authorList>
            <person name="Sun Q."/>
            <person name="Zhou Y."/>
        </authorList>
    </citation>
    <scope>NUCLEOTIDE SEQUENCE</scope>
    <source>
        <strain evidence="9">CGMCC 1.12919</strain>
    </source>
</reference>
<keyword evidence="5 7" id="KW-0472">Membrane</keyword>
<keyword evidence="2" id="KW-0813">Transport</keyword>
<evidence type="ECO:0000256" key="3">
    <source>
        <dbReference type="ARBA" id="ARBA00022692"/>
    </source>
</evidence>
<gene>
    <name evidence="9" type="ORF">GCM10010994_09310</name>
</gene>
<feature type="transmembrane region" description="Helical" evidence="7">
    <location>
        <begin position="344"/>
        <end position="364"/>
    </location>
</feature>
<evidence type="ECO:0000256" key="1">
    <source>
        <dbReference type="ARBA" id="ARBA00004141"/>
    </source>
</evidence>
<comment type="caution">
    <text evidence="9">The sequence shown here is derived from an EMBL/GenBank/DDBJ whole genome shotgun (WGS) entry which is preliminary data.</text>
</comment>
<dbReference type="Proteomes" id="UP000637002">
    <property type="component" value="Unassembled WGS sequence"/>
</dbReference>
<feature type="transmembrane region" description="Helical" evidence="7">
    <location>
        <begin position="407"/>
        <end position="431"/>
    </location>
</feature>
<dbReference type="AlphaFoldDB" id="A0A916TZ28"/>
<dbReference type="Gene3D" id="1.20.1720.10">
    <property type="entry name" value="Multidrug resistance protein D"/>
    <property type="match status" value="1"/>
</dbReference>
<keyword evidence="4 7" id="KW-1133">Transmembrane helix</keyword>
<feature type="transmembrane region" description="Helical" evidence="7">
    <location>
        <begin position="242"/>
        <end position="262"/>
    </location>
</feature>
<keyword evidence="3 7" id="KW-0812">Transmembrane</keyword>
<evidence type="ECO:0000256" key="5">
    <source>
        <dbReference type="ARBA" id="ARBA00023136"/>
    </source>
</evidence>
<dbReference type="Gene3D" id="1.20.1250.20">
    <property type="entry name" value="MFS general substrate transporter like domains"/>
    <property type="match status" value="1"/>
</dbReference>
<dbReference type="RefSeq" id="WP_188607893.1">
    <property type="nucleotide sequence ID" value="NZ_BMGG01000001.1"/>
</dbReference>
<dbReference type="InterPro" id="IPR036259">
    <property type="entry name" value="MFS_trans_sf"/>
</dbReference>
<organism evidence="9 10">
    <name type="scientific">Chelatococcus reniformis</name>
    <dbReference type="NCBI Taxonomy" id="1494448"/>
    <lineage>
        <taxon>Bacteria</taxon>
        <taxon>Pseudomonadati</taxon>
        <taxon>Pseudomonadota</taxon>
        <taxon>Alphaproteobacteria</taxon>
        <taxon>Hyphomicrobiales</taxon>
        <taxon>Chelatococcaceae</taxon>
        <taxon>Chelatococcus</taxon>
    </lineage>
</organism>
<dbReference type="InterPro" id="IPR011701">
    <property type="entry name" value="MFS"/>
</dbReference>
<feature type="transmembrane region" description="Helical" evidence="7">
    <location>
        <begin position="30"/>
        <end position="49"/>
    </location>
</feature>
<feature type="transmembrane region" description="Helical" evidence="7">
    <location>
        <begin position="69"/>
        <end position="89"/>
    </location>
</feature>
<feature type="transmembrane region" description="Helical" evidence="7">
    <location>
        <begin position="98"/>
        <end position="119"/>
    </location>
</feature>
<feature type="transmembrane region" description="Helical" evidence="7">
    <location>
        <begin position="160"/>
        <end position="179"/>
    </location>
</feature>
<dbReference type="GO" id="GO:0022857">
    <property type="term" value="F:transmembrane transporter activity"/>
    <property type="evidence" value="ECO:0007669"/>
    <property type="project" value="InterPro"/>
</dbReference>
<dbReference type="FunFam" id="1.20.1250.20:FF:000168">
    <property type="entry name" value="Transporter, major facilitator family"/>
    <property type="match status" value="1"/>
</dbReference>
<feature type="transmembrane region" description="Helical" evidence="7">
    <location>
        <begin position="376"/>
        <end position="395"/>
    </location>
</feature>
<name>A0A916TZ28_9HYPH</name>
<dbReference type="GO" id="GO:0016020">
    <property type="term" value="C:membrane"/>
    <property type="evidence" value="ECO:0007669"/>
    <property type="project" value="UniProtKB-SubCell"/>
</dbReference>
<dbReference type="PANTHER" id="PTHR42718">
    <property type="entry name" value="MAJOR FACILITATOR SUPERFAMILY MULTIDRUG TRANSPORTER MFSC"/>
    <property type="match status" value="1"/>
</dbReference>
<dbReference type="Pfam" id="PF07690">
    <property type="entry name" value="MFS_1"/>
    <property type="match status" value="1"/>
</dbReference>
<evidence type="ECO:0000256" key="4">
    <source>
        <dbReference type="ARBA" id="ARBA00022989"/>
    </source>
</evidence>
<evidence type="ECO:0000256" key="2">
    <source>
        <dbReference type="ARBA" id="ARBA00022448"/>
    </source>
</evidence>
<feature type="compositionally biased region" description="Pro residues" evidence="6">
    <location>
        <begin position="8"/>
        <end position="23"/>
    </location>
</feature>
<dbReference type="PROSITE" id="PS50850">
    <property type="entry name" value="MFS"/>
    <property type="match status" value="1"/>
</dbReference>
<proteinExistence type="predicted"/>
<feature type="transmembrane region" description="Helical" evidence="7">
    <location>
        <begin position="443"/>
        <end position="463"/>
    </location>
</feature>
<dbReference type="SUPFAM" id="SSF103473">
    <property type="entry name" value="MFS general substrate transporter"/>
    <property type="match status" value="1"/>
</dbReference>
<accession>A0A916TZ28</accession>
<keyword evidence="10" id="KW-1185">Reference proteome</keyword>
<reference evidence="9" key="1">
    <citation type="journal article" date="2014" name="Int. J. Syst. Evol. Microbiol.">
        <title>Complete genome sequence of Corynebacterium casei LMG S-19264T (=DSM 44701T), isolated from a smear-ripened cheese.</title>
        <authorList>
            <consortium name="US DOE Joint Genome Institute (JGI-PGF)"/>
            <person name="Walter F."/>
            <person name="Albersmeier A."/>
            <person name="Kalinowski J."/>
            <person name="Ruckert C."/>
        </authorList>
    </citation>
    <scope>NUCLEOTIDE SEQUENCE</scope>
    <source>
        <strain evidence="9">CGMCC 1.12919</strain>
    </source>
</reference>
<sequence>MRLLDEAQPPPVRQTPAEAPPDGLPQRERLPALLAILISVGMATLDTAITNTALPTIAADTHSDAAATIWVVNAYQLAMVATILPLAALSEIVGHKRVYIAGLVVFTVTSLACGLAWSLPTLVGARALQGLGAAAIMSVNAALIRFIYPARMLGRGVGVNALVVGLAFTVGPTVASAILSVATWHWLFLINVPAGVIAVALSLRALPHTRRSDRPFDVVAALLSAAVFTLLILGLGTVAHGGAWLLVAAQWGTAIACGYALLRRESGRAAPILAVDLFRRPAFALSAATAVCSFAAQGLAFVSLPFLFQNVLGHSQVETGFLMTPWPAVVALMAPIAGRLSDRYAPGLLGGIGLVCLGAGMASLALLPADPGFGDIAWRLVLCGAGFGFFQSPNLRALMTSAPRERAGGASGIVATVRLLGQSIGAALVALCLNSAGLLGPELALWLGAGFAAVGSLMSFLRLHPASRR</sequence>
<comment type="subcellular location">
    <subcellularLocation>
        <location evidence="1">Membrane</location>
        <topology evidence="1">Multi-pass membrane protein</topology>
    </subcellularLocation>
</comment>
<evidence type="ECO:0000313" key="9">
    <source>
        <dbReference type="EMBL" id="GGC52326.1"/>
    </source>
</evidence>
<evidence type="ECO:0000259" key="8">
    <source>
        <dbReference type="PROSITE" id="PS50850"/>
    </source>
</evidence>
<dbReference type="InterPro" id="IPR020846">
    <property type="entry name" value="MFS_dom"/>
</dbReference>
<feature type="transmembrane region" description="Helical" evidence="7">
    <location>
        <begin position="283"/>
        <end position="308"/>
    </location>
</feature>
<dbReference type="CDD" id="cd17321">
    <property type="entry name" value="MFS_MMR_MDR_like"/>
    <property type="match status" value="1"/>
</dbReference>